<keyword evidence="2" id="KW-0808">Transferase</keyword>
<organism evidence="4">
    <name type="scientific">Thermodesulfatator atlanticus</name>
    <dbReference type="NCBI Taxonomy" id="501497"/>
    <lineage>
        <taxon>Bacteria</taxon>
        <taxon>Pseudomonadati</taxon>
        <taxon>Thermodesulfobacteriota</taxon>
        <taxon>Thermodesulfobacteria</taxon>
        <taxon>Thermodesulfobacteriales</taxon>
        <taxon>Thermodesulfatatoraceae</taxon>
        <taxon>Thermodesulfatator</taxon>
    </lineage>
</organism>
<gene>
    <name evidence="4" type="ORF">ENJ96_05925</name>
</gene>
<comment type="caution">
    <text evidence="4">The sequence shown here is derived from an EMBL/GenBank/DDBJ whole genome shotgun (WGS) entry which is preliminary data.</text>
</comment>
<dbReference type="Proteomes" id="UP000886101">
    <property type="component" value="Unassembled WGS sequence"/>
</dbReference>
<dbReference type="GO" id="GO:0019752">
    <property type="term" value="P:carboxylic acid metabolic process"/>
    <property type="evidence" value="ECO:0007669"/>
    <property type="project" value="InterPro"/>
</dbReference>
<dbReference type="PANTHER" id="PTHR42880:SF1">
    <property type="entry name" value="ISOPROPYLMALATE_HOMOCITRATE_CITRAMALATE SYNTHASE FAMILY PROTEIN"/>
    <property type="match status" value="1"/>
</dbReference>
<dbReference type="EMBL" id="DROK01000170">
    <property type="protein sequence ID" value="HHI97372.1"/>
    <property type="molecule type" value="Genomic_DNA"/>
</dbReference>
<evidence type="ECO:0000256" key="2">
    <source>
        <dbReference type="ARBA" id="ARBA00022679"/>
    </source>
</evidence>
<dbReference type="PROSITE" id="PS00816">
    <property type="entry name" value="AIPM_HOMOCIT_SYNTH_2"/>
    <property type="match status" value="1"/>
</dbReference>
<comment type="similarity">
    <text evidence="1">Belongs to the alpha-IPM synthase/homocitrate synthase family.</text>
</comment>
<proteinExistence type="inferred from homology"/>
<dbReference type="InterPro" id="IPR000891">
    <property type="entry name" value="PYR_CT"/>
</dbReference>
<dbReference type="Pfam" id="PF00682">
    <property type="entry name" value="HMGL-like"/>
    <property type="match status" value="1"/>
</dbReference>
<dbReference type="PROSITE" id="PS50991">
    <property type="entry name" value="PYR_CT"/>
    <property type="match status" value="1"/>
</dbReference>
<dbReference type="InterPro" id="IPR054691">
    <property type="entry name" value="LeuA/HCS_post-cat"/>
</dbReference>
<sequence length="371" mass="41427">MAVLDTTLREGEQRWGIYFSAKVRREIVRRLVALGVEEIELGTVGCHQDLVGLAAFVRELSPGLPVSVWAPLRTADLRAAMSLGAVRLNLGVPVSPLQRERRLGLGRQELIKRVRRVVRFAADLFPYVSLGLEDASRTEKDFLLEVGHAAFSAGARRLRLSDTLGILEPAEVMHLVRSFKESLPGVELAFHAHNDFGLASANALTALSAGADWVDASVLGLGERAGIARLEEILAYLYLRKGKIHYRIQLLPEICHFVSWHAGDPCSEFKPIIGRKLFYCETGLHVEALYKTPALYEPFPPELFGLERRLGLGAKSGRAALKRTLERLGLRLRRQELSVLLEEVRRRSRECGRPLSEKELRELANKGKFVS</sequence>
<evidence type="ECO:0000259" key="3">
    <source>
        <dbReference type="PROSITE" id="PS50991"/>
    </source>
</evidence>
<dbReference type="InterPro" id="IPR002034">
    <property type="entry name" value="AIPM/Hcit_synth_CS"/>
</dbReference>
<dbReference type="PANTHER" id="PTHR42880">
    <property type="entry name" value="HOMOCITRATE SYNTHASE"/>
    <property type="match status" value="1"/>
</dbReference>
<feature type="domain" description="Pyruvate carboxyltransferase" evidence="3">
    <location>
        <begin position="1"/>
        <end position="254"/>
    </location>
</feature>
<evidence type="ECO:0000313" key="4">
    <source>
        <dbReference type="EMBL" id="HHI97372.1"/>
    </source>
</evidence>
<dbReference type="Gene3D" id="1.10.238.260">
    <property type="match status" value="1"/>
</dbReference>
<dbReference type="Gene3D" id="3.20.20.70">
    <property type="entry name" value="Aldolase class I"/>
    <property type="match status" value="1"/>
</dbReference>
<reference evidence="4" key="1">
    <citation type="journal article" date="2020" name="mSystems">
        <title>Genome- and Community-Level Interaction Insights into Carbon Utilization and Element Cycling Functions of Hydrothermarchaeota in Hydrothermal Sediment.</title>
        <authorList>
            <person name="Zhou Z."/>
            <person name="Liu Y."/>
            <person name="Xu W."/>
            <person name="Pan J."/>
            <person name="Luo Z.H."/>
            <person name="Li M."/>
        </authorList>
    </citation>
    <scope>NUCLEOTIDE SEQUENCE [LARGE SCALE GENOMIC DNA]</scope>
    <source>
        <strain evidence="4">HyVt-533</strain>
    </source>
</reference>
<dbReference type="AlphaFoldDB" id="A0A7V5P0F2"/>
<dbReference type="InterPro" id="IPR013785">
    <property type="entry name" value="Aldolase_TIM"/>
</dbReference>
<name>A0A7V5P0F2_9BACT</name>
<protein>
    <submittedName>
        <fullName evidence="4">Pyruvate carboxyltransferase</fullName>
    </submittedName>
</protein>
<evidence type="ECO:0000256" key="1">
    <source>
        <dbReference type="ARBA" id="ARBA00006154"/>
    </source>
</evidence>
<accession>A0A7V5P0F2</accession>
<dbReference type="GO" id="GO:0046912">
    <property type="term" value="F:acyltransferase activity, acyl groups converted into alkyl on transfer"/>
    <property type="evidence" value="ECO:0007669"/>
    <property type="project" value="InterPro"/>
</dbReference>
<dbReference type="SUPFAM" id="SSF51569">
    <property type="entry name" value="Aldolase"/>
    <property type="match status" value="1"/>
</dbReference>
<dbReference type="Pfam" id="PF22617">
    <property type="entry name" value="HCS_D2"/>
    <property type="match status" value="1"/>
</dbReference>
<keyword evidence="4" id="KW-0670">Pyruvate</keyword>